<keyword evidence="4 7" id="KW-0812">Transmembrane</keyword>
<reference evidence="9 10" key="1">
    <citation type="submission" date="2017-05" db="EMBL/GenBank/DDBJ databases">
        <authorList>
            <person name="Varghese N."/>
            <person name="Submissions S."/>
        </authorList>
    </citation>
    <scope>NUCLEOTIDE SEQUENCE [LARGE SCALE GENOMIC DNA]</scope>
    <source>
        <strain evidence="9 10">DSM 29734</strain>
    </source>
</reference>
<evidence type="ECO:0000259" key="8">
    <source>
        <dbReference type="Pfam" id="PF00482"/>
    </source>
</evidence>
<feature type="domain" description="Type II secretion system protein GspF" evidence="8">
    <location>
        <begin position="70"/>
        <end position="192"/>
    </location>
</feature>
<accession>A0ABY1NCA8</accession>
<keyword evidence="3" id="KW-1003">Cell membrane</keyword>
<evidence type="ECO:0000313" key="9">
    <source>
        <dbReference type="EMBL" id="SMP05925.1"/>
    </source>
</evidence>
<evidence type="ECO:0000313" key="10">
    <source>
        <dbReference type="Proteomes" id="UP001157961"/>
    </source>
</evidence>
<dbReference type="Pfam" id="PF00482">
    <property type="entry name" value="T2SSF"/>
    <property type="match status" value="2"/>
</dbReference>
<sequence length="404" mass="42797">MKAYAYTAYTGSGRRKTGTIVAETEADVAAQLAQQDLFVSEVRETTTQLPKGNVRLSRRSRLNADLQSVFTRQMAVLLGAELTAEAALEAVRSESQTALDTVAAQARASLMEGATLSDALAETGAGFPPYYLAALRAGEDAGELATVFQELADHLEQLGTEKADIATALIYPGFVAAVALLVCGILMTSVAPEIVSMFELSGRPLPPLTLYVLSISDWIQANALPIAVILGLLVGLAVLTPRVPALRDLRDRTLLRLPVTGRLLRLSAAVQYMRTLALVLGARHAVLSAAVNAKDVLVVAQFESEGDAVATAVRQGESLSSALAQLSFLPPVARQLIAAGEASARLARMTDRAATLVEHRLTTERKRIAALLEPLLMMLVGALVLTIVLAVLLPIFDLQAVVAG</sequence>
<gene>
    <name evidence="9" type="ORF">SAMN06265373_101601</name>
</gene>
<dbReference type="InterPro" id="IPR003004">
    <property type="entry name" value="GspF/PilC"/>
</dbReference>
<dbReference type="EMBL" id="FXTY01000001">
    <property type="protein sequence ID" value="SMP05925.1"/>
    <property type="molecule type" value="Genomic_DNA"/>
</dbReference>
<feature type="domain" description="Type II secretion system protein GspF" evidence="8">
    <location>
        <begin position="273"/>
        <end position="394"/>
    </location>
</feature>
<keyword evidence="5 7" id="KW-1133">Transmembrane helix</keyword>
<evidence type="ECO:0000256" key="4">
    <source>
        <dbReference type="ARBA" id="ARBA00022692"/>
    </source>
</evidence>
<evidence type="ECO:0000256" key="3">
    <source>
        <dbReference type="ARBA" id="ARBA00022475"/>
    </source>
</evidence>
<dbReference type="RefSeq" id="WP_283424449.1">
    <property type="nucleotide sequence ID" value="NZ_FXTY01000001.1"/>
</dbReference>
<organism evidence="9 10">
    <name type="scientific">Shimia sagamensis</name>
    <dbReference type="NCBI Taxonomy" id="1566352"/>
    <lineage>
        <taxon>Bacteria</taxon>
        <taxon>Pseudomonadati</taxon>
        <taxon>Pseudomonadota</taxon>
        <taxon>Alphaproteobacteria</taxon>
        <taxon>Rhodobacterales</taxon>
        <taxon>Roseobacteraceae</taxon>
    </lineage>
</organism>
<dbReference type="PANTHER" id="PTHR30012:SF0">
    <property type="entry name" value="TYPE II SECRETION SYSTEM PROTEIN F-RELATED"/>
    <property type="match status" value="1"/>
</dbReference>
<name>A0ABY1NCA8_9RHOB</name>
<comment type="caution">
    <text evidence="9">The sequence shown here is derived from an EMBL/GenBank/DDBJ whole genome shotgun (WGS) entry which is preliminary data.</text>
</comment>
<comment type="subcellular location">
    <subcellularLocation>
        <location evidence="1">Cell membrane</location>
        <topology evidence="1">Multi-pass membrane protein</topology>
    </subcellularLocation>
</comment>
<protein>
    <submittedName>
        <fullName evidence="9">General secretion pathway protein F</fullName>
    </submittedName>
</protein>
<evidence type="ECO:0000256" key="6">
    <source>
        <dbReference type="ARBA" id="ARBA00023136"/>
    </source>
</evidence>
<dbReference type="Proteomes" id="UP001157961">
    <property type="component" value="Unassembled WGS sequence"/>
</dbReference>
<evidence type="ECO:0000256" key="5">
    <source>
        <dbReference type="ARBA" id="ARBA00022989"/>
    </source>
</evidence>
<dbReference type="InterPro" id="IPR018076">
    <property type="entry name" value="T2SS_GspF_dom"/>
</dbReference>
<feature type="transmembrane region" description="Helical" evidence="7">
    <location>
        <begin position="375"/>
        <end position="396"/>
    </location>
</feature>
<feature type="transmembrane region" description="Helical" evidence="7">
    <location>
        <begin position="218"/>
        <end position="240"/>
    </location>
</feature>
<keyword evidence="10" id="KW-1185">Reference proteome</keyword>
<dbReference type="PANTHER" id="PTHR30012">
    <property type="entry name" value="GENERAL SECRETION PATHWAY PROTEIN"/>
    <property type="match status" value="1"/>
</dbReference>
<proteinExistence type="inferred from homology"/>
<comment type="similarity">
    <text evidence="2">Belongs to the GSP F family.</text>
</comment>
<dbReference type="InterPro" id="IPR042094">
    <property type="entry name" value="T2SS_GspF_sf"/>
</dbReference>
<keyword evidence="6 7" id="KW-0472">Membrane</keyword>
<evidence type="ECO:0000256" key="2">
    <source>
        <dbReference type="ARBA" id="ARBA00005745"/>
    </source>
</evidence>
<dbReference type="Gene3D" id="1.20.81.30">
    <property type="entry name" value="Type II secretion system (T2SS), domain F"/>
    <property type="match status" value="2"/>
</dbReference>
<feature type="transmembrane region" description="Helical" evidence="7">
    <location>
        <begin position="169"/>
        <end position="198"/>
    </location>
</feature>
<dbReference type="PRINTS" id="PR00812">
    <property type="entry name" value="BCTERIALGSPF"/>
</dbReference>
<evidence type="ECO:0000256" key="1">
    <source>
        <dbReference type="ARBA" id="ARBA00004651"/>
    </source>
</evidence>
<evidence type="ECO:0000256" key="7">
    <source>
        <dbReference type="SAM" id="Phobius"/>
    </source>
</evidence>